<feature type="transmembrane region" description="Helical" evidence="2">
    <location>
        <begin position="20"/>
        <end position="47"/>
    </location>
</feature>
<evidence type="ECO:0000256" key="1">
    <source>
        <dbReference type="SAM" id="MobiDB-lite"/>
    </source>
</evidence>
<protein>
    <submittedName>
        <fullName evidence="3">Uncharacterized protein</fullName>
    </submittedName>
</protein>
<dbReference type="Proteomes" id="UP000297245">
    <property type="component" value="Unassembled WGS sequence"/>
</dbReference>
<name>A0A4S8M4M9_DENBC</name>
<keyword evidence="2" id="KW-1133">Transmembrane helix</keyword>
<organism evidence="3 4">
    <name type="scientific">Dendrothele bispora (strain CBS 962.96)</name>
    <dbReference type="NCBI Taxonomy" id="1314807"/>
    <lineage>
        <taxon>Eukaryota</taxon>
        <taxon>Fungi</taxon>
        <taxon>Dikarya</taxon>
        <taxon>Basidiomycota</taxon>
        <taxon>Agaricomycotina</taxon>
        <taxon>Agaricomycetes</taxon>
        <taxon>Agaricomycetidae</taxon>
        <taxon>Agaricales</taxon>
        <taxon>Agaricales incertae sedis</taxon>
        <taxon>Dendrothele</taxon>
    </lineage>
</organism>
<keyword evidence="4" id="KW-1185">Reference proteome</keyword>
<keyword evidence="2" id="KW-0812">Transmembrane</keyword>
<evidence type="ECO:0000256" key="2">
    <source>
        <dbReference type="SAM" id="Phobius"/>
    </source>
</evidence>
<proteinExistence type="predicted"/>
<dbReference type="AlphaFoldDB" id="A0A4S8M4M9"/>
<feature type="non-terminal residue" evidence="3">
    <location>
        <position position="204"/>
    </location>
</feature>
<evidence type="ECO:0000313" key="4">
    <source>
        <dbReference type="Proteomes" id="UP000297245"/>
    </source>
</evidence>
<gene>
    <name evidence="3" type="ORF">K435DRAFT_838757</name>
</gene>
<keyword evidence="2" id="KW-0472">Membrane</keyword>
<dbReference type="EMBL" id="ML179161">
    <property type="protein sequence ID" value="THU97159.1"/>
    <property type="molecule type" value="Genomic_DNA"/>
</dbReference>
<sequence>MALFPNPYTLSLSSVLTSSLMFSLVILLVILIVMTTLLFILLACAVFTFRLHVARGDGAAQGDSNGAREWKRSEGMGRQEDWREGYVVRKRGREIQHNLAQEVLRLRRQLRVQTERMDNLVVEAHRQLDTIRNDLQQVSACKCQRHKPERLNTSIGIAPNSVKAKRSCHSRSSGSEDLVESGETLEGSGTGHGEVNYEIVSPNG</sequence>
<evidence type="ECO:0000313" key="3">
    <source>
        <dbReference type="EMBL" id="THU97159.1"/>
    </source>
</evidence>
<feature type="region of interest" description="Disordered" evidence="1">
    <location>
        <begin position="162"/>
        <end position="204"/>
    </location>
</feature>
<accession>A0A4S8M4M9</accession>
<reference evidence="3 4" key="1">
    <citation type="journal article" date="2019" name="Nat. Ecol. Evol.">
        <title>Megaphylogeny resolves global patterns of mushroom evolution.</title>
        <authorList>
            <person name="Varga T."/>
            <person name="Krizsan K."/>
            <person name="Foldi C."/>
            <person name="Dima B."/>
            <person name="Sanchez-Garcia M."/>
            <person name="Sanchez-Ramirez S."/>
            <person name="Szollosi G.J."/>
            <person name="Szarkandi J.G."/>
            <person name="Papp V."/>
            <person name="Albert L."/>
            <person name="Andreopoulos W."/>
            <person name="Angelini C."/>
            <person name="Antonin V."/>
            <person name="Barry K.W."/>
            <person name="Bougher N.L."/>
            <person name="Buchanan P."/>
            <person name="Buyck B."/>
            <person name="Bense V."/>
            <person name="Catcheside P."/>
            <person name="Chovatia M."/>
            <person name="Cooper J."/>
            <person name="Damon W."/>
            <person name="Desjardin D."/>
            <person name="Finy P."/>
            <person name="Geml J."/>
            <person name="Haridas S."/>
            <person name="Hughes K."/>
            <person name="Justo A."/>
            <person name="Karasinski D."/>
            <person name="Kautmanova I."/>
            <person name="Kiss B."/>
            <person name="Kocsube S."/>
            <person name="Kotiranta H."/>
            <person name="LaButti K.M."/>
            <person name="Lechner B.E."/>
            <person name="Liimatainen K."/>
            <person name="Lipzen A."/>
            <person name="Lukacs Z."/>
            <person name="Mihaltcheva S."/>
            <person name="Morgado L.N."/>
            <person name="Niskanen T."/>
            <person name="Noordeloos M.E."/>
            <person name="Ohm R.A."/>
            <person name="Ortiz-Santana B."/>
            <person name="Ovrebo C."/>
            <person name="Racz N."/>
            <person name="Riley R."/>
            <person name="Savchenko A."/>
            <person name="Shiryaev A."/>
            <person name="Soop K."/>
            <person name="Spirin V."/>
            <person name="Szebenyi C."/>
            <person name="Tomsovsky M."/>
            <person name="Tulloss R.E."/>
            <person name="Uehling J."/>
            <person name="Grigoriev I.V."/>
            <person name="Vagvolgyi C."/>
            <person name="Papp T."/>
            <person name="Martin F.M."/>
            <person name="Miettinen O."/>
            <person name="Hibbett D.S."/>
            <person name="Nagy L.G."/>
        </authorList>
    </citation>
    <scope>NUCLEOTIDE SEQUENCE [LARGE SCALE GENOMIC DNA]</scope>
    <source>
        <strain evidence="3 4">CBS 962.96</strain>
    </source>
</reference>